<dbReference type="PANTHER" id="PTHR11715:SF3">
    <property type="entry name" value="GLYCINE CLEAVAGE SYSTEM H PROTEIN-RELATED"/>
    <property type="match status" value="1"/>
</dbReference>
<dbReference type="InterPro" id="IPR002930">
    <property type="entry name" value="GCV_H"/>
</dbReference>
<gene>
    <name evidence="1" type="ORF">B1A_00224</name>
</gene>
<dbReference type="InterPro" id="IPR033753">
    <property type="entry name" value="GCV_H/Fam206"/>
</dbReference>
<dbReference type="Pfam" id="PF01597">
    <property type="entry name" value="GCV_H"/>
    <property type="match status" value="1"/>
</dbReference>
<dbReference type="GO" id="GO:0005960">
    <property type="term" value="C:glycine cleavage complex"/>
    <property type="evidence" value="ECO:0007669"/>
    <property type="project" value="InterPro"/>
</dbReference>
<name>T1DGX5_9ZZZZ</name>
<reference evidence="1" key="1">
    <citation type="submission" date="2013-08" db="EMBL/GenBank/DDBJ databases">
        <authorList>
            <person name="Mendez C."/>
            <person name="Richter M."/>
            <person name="Ferrer M."/>
            <person name="Sanchez J."/>
        </authorList>
    </citation>
    <scope>NUCLEOTIDE SEQUENCE</scope>
</reference>
<dbReference type="CDD" id="cd06848">
    <property type="entry name" value="GCS_H"/>
    <property type="match status" value="1"/>
</dbReference>
<dbReference type="PANTHER" id="PTHR11715">
    <property type="entry name" value="GLYCINE CLEAVAGE SYSTEM H PROTEIN"/>
    <property type="match status" value="1"/>
</dbReference>
<sequence length="57" mass="6250">MTPEAKTPEELRYTKTHEWVRIEGDQATIGITDHAQGELTDIVYVDLPAVGTPVKAG</sequence>
<dbReference type="AlphaFoldDB" id="T1DGX5"/>
<protein>
    <submittedName>
        <fullName evidence="1">Glycine cleavage H-protein</fullName>
    </submittedName>
</protein>
<dbReference type="SUPFAM" id="SSF51230">
    <property type="entry name" value="Single hybrid motif"/>
    <property type="match status" value="1"/>
</dbReference>
<dbReference type="GO" id="GO:0005829">
    <property type="term" value="C:cytosol"/>
    <property type="evidence" value="ECO:0007669"/>
    <property type="project" value="TreeGrafter"/>
</dbReference>
<organism evidence="1">
    <name type="scientific">mine drainage metagenome</name>
    <dbReference type="NCBI Taxonomy" id="410659"/>
    <lineage>
        <taxon>unclassified sequences</taxon>
        <taxon>metagenomes</taxon>
        <taxon>ecological metagenomes</taxon>
    </lineage>
</organism>
<dbReference type="Gene3D" id="2.40.50.100">
    <property type="match status" value="1"/>
</dbReference>
<proteinExistence type="predicted"/>
<dbReference type="EMBL" id="AUZX01000168">
    <property type="protein sequence ID" value="EQD81065.1"/>
    <property type="molecule type" value="Genomic_DNA"/>
</dbReference>
<feature type="non-terminal residue" evidence="1">
    <location>
        <position position="57"/>
    </location>
</feature>
<evidence type="ECO:0000313" key="1">
    <source>
        <dbReference type="EMBL" id="EQD81065.1"/>
    </source>
</evidence>
<comment type="caution">
    <text evidence="1">The sequence shown here is derived from an EMBL/GenBank/DDBJ whole genome shotgun (WGS) entry which is preliminary data.</text>
</comment>
<dbReference type="GO" id="GO:0009249">
    <property type="term" value="P:protein lipoylation"/>
    <property type="evidence" value="ECO:0007669"/>
    <property type="project" value="TreeGrafter"/>
</dbReference>
<dbReference type="InterPro" id="IPR011053">
    <property type="entry name" value="Single_hybrid_motif"/>
</dbReference>
<reference evidence="1" key="2">
    <citation type="journal article" date="2014" name="ISME J.">
        <title>Microbial stratification in low pH oxic and suboxic macroscopic growths along an acid mine drainage.</title>
        <authorList>
            <person name="Mendez-Garcia C."/>
            <person name="Mesa V."/>
            <person name="Sprenger R.R."/>
            <person name="Richter M."/>
            <person name="Diez M.S."/>
            <person name="Solano J."/>
            <person name="Bargiela R."/>
            <person name="Golyshina O.V."/>
            <person name="Manteca A."/>
            <person name="Ramos J.L."/>
            <person name="Gallego J.R."/>
            <person name="Llorente I."/>
            <person name="Martins Dos Santos V.A."/>
            <person name="Jensen O.N."/>
            <person name="Pelaez A.I."/>
            <person name="Sanchez J."/>
            <person name="Ferrer M."/>
        </authorList>
    </citation>
    <scope>NUCLEOTIDE SEQUENCE</scope>
</reference>
<dbReference type="GO" id="GO:0019464">
    <property type="term" value="P:glycine decarboxylation via glycine cleavage system"/>
    <property type="evidence" value="ECO:0007669"/>
    <property type="project" value="InterPro"/>
</dbReference>
<accession>T1DGX5</accession>